<evidence type="ECO:0000313" key="3">
    <source>
        <dbReference type="Proteomes" id="UP000605086"/>
    </source>
</evidence>
<evidence type="ECO:0000256" key="1">
    <source>
        <dbReference type="SAM" id="Phobius"/>
    </source>
</evidence>
<accession>A0ABX2KMA1</accession>
<protein>
    <submittedName>
        <fullName evidence="2">Uncharacterized protein</fullName>
    </submittedName>
</protein>
<reference evidence="2 3" key="1">
    <citation type="submission" date="2019-10" db="EMBL/GenBank/DDBJ databases">
        <title>Genome sequence of Azospirillum melinis.</title>
        <authorList>
            <person name="Ambrosini A."/>
            <person name="Sant'Anna F.H."/>
            <person name="Cassan F.D."/>
            <person name="Souza E.M."/>
            <person name="Passaglia L.M.P."/>
        </authorList>
    </citation>
    <scope>NUCLEOTIDE SEQUENCE [LARGE SCALE GENOMIC DNA]</scope>
    <source>
        <strain evidence="2 3">TMCY0552</strain>
    </source>
</reference>
<comment type="caution">
    <text evidence="2">The sequence shown here is derived from an EMBL/GenBank/DDBJ whole genome shotgun (WGS) entry which is preliminary data.</text>
</comment>
<keyword evidence="1" id="KW-0812">Transmembrane</keyword>
<dbReference type="EMBL" id="WHOS01000074">
    <property type="protein sequence ID" value="NUB03793.1"/>
    <property type="molecule type" value="Genomic_DNA"/>
</dbReference>
<feature type="transmembrane region" description="Helical" evidence="1">
    <location>
        <begin position="58"/>
        <end position="81"/>
    </location>
</feature>
<evidence type="ECO:0000313" key="2">
    <source>
        <dbReference type="EMBL" id="NUB03793.1"/>
    </source>
</evidence>
<proteinExistence type="predicted"/>
<feature type="transmembrane region" description="Helical" evidence="1">
    <location>
        <begin position="109"/>
        <end position="134"/>
    </location>
</feature>
<keyword evidence="1" id="KW-0472">Membrane</keyword>
<feature type="transmembrane region" description="Helical" evidence="1">
    <location>
        <begin position="154"/>
        <end position="173"/>
    </location>
</feature>
<dbReference type="RefSeq" id="WP_174474660.1">
    <property type="nucleotide sequence ID" value="NZ_JAGINN010000002.1"/>
</dbReference>
<organism evidence="2 3">
    <name type="scientific">Azospirillum melinis</name>
    <dbReference type="NCBI Taxonomy" id="328839"/>
    <lineage>
        <taxon>Bacteria</taxon>
        <taxon>Pseudomonadati</taxon>
        <taxon>Pseudomonadota</taxon>
        <taxon>Alphaproteobacteria</taxon>
        <taxon>Rhodospirillales</taxon>
        <taxon>Azospirillaceae</taxon>
        <taxon>Azospirillum</taxon>
    </lineage>
</organism>
<dbReference type="Proteomes" id="UP000605086">
    <property type="component" value="Unassembled WGS sequence"/>
</dbReference>
<sequence length="219" mass="25287">MTKKATFRLINNKKETLVLSRQYTKKARAKIIGIMNARLRNFLRIDAVKRTFDEISRFAFWINLASVGFIFSMLISASQLFHYKDCESYYTSSIYIKDMLAALGLYVNLLMWPAIPVGLGMIMTLIMASSIYLWPSRKNYFVRHPEISERWAGIVKNLTVYLSVMSIFAWAYIFTEIFPLFVSAYSVDAAVQFHEIASMKCAIIESGMKQRMSFPRSSL</sequence>
<keyword evidence="1" id="KW-1133">Transmembrane helix</keyword>
<gene>
    <name evidence="2" type="ORF">GBZ48_31765</name>
</gene>
<keyword evidence="3" id="KW-1185">Reference proteome</keyword>
<name>A0ABX2KMA1_9PROT</name>